<protein>
    <submittedName>
        <fullName evidence="1">Tail assembly chaperone protein</fullName>
    </submittedName>
</protein>
<accession>A0A8S5R3G8</accession>
<sequence length="120" mass="14061">MEKTIEIDGRPVTFRATAAIPRLYRLRFHRDIMQDMAFMRKEILKAQKEKKSVPVDILTLFENVAFLMAKHADPSLEANTVEEWLETFSSFSIYTVFPVISELWLENIRTLVEAKKKQGR</sequence>
<organism evidence="1">
    <name type="scientific">Myoviridae sp. ctxi06</name>
    <dbReference type="NCBI Taxonomy" id="2826713"/>
    <lineage>
        <taxon>Viruses</taxon>
        <taxon>Duplodnaviria</taxon>
        <taxon>Heunggongvirae</taxon>
        <taxon>Uroviricota</taxon>
        <taxon>Caudoviricetes</taxon>
    </lineage>
</organism>
<name>A0A8S5R3G8_9CAUD</name>
<proteinExistence type="predicted"/>
<evidence type="ECO:0000313" key="1">
    <source>
        <dbReference type="EMBL" id="DAE25484.1"/>
    </source>
</evidence>
<reference evidence="1" key="1">
    <citation type="journal article" date="2021" name="Proc. Natl. Acad. Sci. U.S.A.">
        <title>A Catalog of Tens of Thousands of Viruses from Human Metagenomes Reveals Hidden Associations with Chronic Diseases.</title>
        <authorList>
            <person name="Tisza M.J."/>
            <person name="Buck C.B."/>
        </authorList>
    </citation>
    <scope>NUCLEOTIDE SEQUENCE</scope>
    <source>
        <strain evidence="1">Ctxi06</strain>
    </source>
</reference>
<dbReference type="EMBL" id="BK015798">
    <property type="protein sequence ID" value="DAE25484.1"/>
    <property type="molecule type" value="Genomic_DNA"/>
</dbReference>